<dbReference type="RefSeq" id="WP_313325732.1">
    <property type="nucleotide sequence ID" value="NZ_CP134878.1"/>
</dbReference>
<dbReference type="AlphaFoldDB" id="A0AA96EXN1"/>
<evidence type="ECO:0000313" key="2">
    <source>
        <dbReference type="EMBL" id="WNM21769.1"/>
    </source>
</evidence>
<sequence>MWFKEWWLKLLPKKAETNYNTRKSFDEIYEDLGAFYYTDDGFTISHDGFERKVMWNDITMINAYKKDLLAIDRIEMEIVCGDQYFVVTEDLPGWFQFVIKLKEVFETIPKDWDLNIIHPAFERNFTTIYTKLK</sequence>
<evidence type="ECO:0000313" key="1">
    <source>
        <dbReference type="EMBL" id="WNM20379.1"/>
    </source>
</evidence>
<organism evidence="1">
    <name type="scientific">Flavobacterium capsici</name>
    <dbReference type="NCBI Taxonomy" id="3075618"/>
    <lineage>
        <taxon>Bacteria</taxon>
        <taxon>Pseudomonadati</taxon>
        <taxon>Bacteroidota</taxon>
        <taxon>Flavobacteriia</taxon>
        <taxon>Flavobacteriales</taxon>
        <taxon>Flavobacteriaceae</taxon>
        <taxon>Flavobacterium</taxon>
    </lineage>
</organism>
<reference evidence="1 3" key="1">
    <citation type="submission" date="2023-09" db="EMBL/GenBank/DDBJ databases">
        <title>Flavobacterium sp. a novel bacteria isolate from Pepper rhizosphere.</title>
        <authorList>
            <person name="Peng Y."/>
            <person name="Lee J."/>
        </authorList>
    </citation>
    <scope>NUCLEOTIDE SEQUENCE</scope>
    <source>
        <strain evidence="1">PMR2A8</strain>
        <strain evidence="2 3">PMTSA4</strain>
    </source>
</reference>
<protein>
    <submittedName>
        <fullName evidence="1">Uncharacterized protein</fullName>
    </submittedName>
</protein>
<name>A0AA96EXN1_9FLAO</name>
<dbReference type="EMBL" id="CP134878">
    <property type="protein sequence ID" value="WNM20379.1"/>
    <property type="molecule type" value="Genomic_DNA"/>
</dbReference>
<accession>A0AA96EXN1</accession>
<keyword evidence="3" id="KW-1185">Reference proteome</keyword>
<proteinExistence type="predicted"/>
<evidence type="ECO:0000313" key="3">
    <source>
        <dbReference type="Proteomes" id="UP001304515"/>
    </source>
</evidence>
<accession>A0AA96F0X5</accession>
<dbReference type="KEGG" id="fcj:RN605_00080"/>
<dbReference type="EMBL" id="CP134890">
    <property type="protein sequence ID" value="WNM21769.1"/>
    <property type="molecule type" value="Genomic_DNA"/>
</dbReference>
<dbReference type="Proteomes" id="UP001304515">
    <property type="component" value="Chromosome"/>
</dbReference>
<gene>
    <name evidence="2" type="ORF">RN605_00080</name>
    <name evidence="1" type="ORF">RN608_06780</name>
</gene>